<keyword evidence="1" id="KW-0472">Membrane</keyword>
<dbReference type="EMBL" id="MTYJ01000421">
    <property type="protein sequence ID" value="OWA54545.1"/>
    <property type="molecule type" value="Genomic_DNA"/>
</dbReference>
<gene>
    <name evidence="2" type="ORF">BV898_18945</name>
</gene>
<organism evidence="2 3">
    <name type="scientific">Hypsibius exemplaris</name>
    <name type="common">Freshwater tardigrade</name>
    <dbReference type="NCBI Taxonomy" id="2072580"/>
    <lineage>
        <taxon>Eukaryota</taxon>
        <taxon>Metazoa</taxon>
        <taxon>Ecdysozoa</taxon>
        <taxon>Tardigrada</taxon>
        <taxon>Eutardigrada</taxon>
        <taxon>Parachela</taxon>
        <taxon>Hypsibioidea</taxon>
        <taxon>Hypsibiidae</taxon>
        <taxon>Hypsibius</taxon>
    </lineage>
</organism>
<evidence type="ECO:0000256" key="1">
    <source>
        <dbReference type="SAM" id="Phobius"/>
    </source>
</evidence>
<sequence>TPTTSPWENSTPPVGFSEGFSASPITADYVTTSGNWNFTVNPTTDRPSDLPATSNGRKKAHAILMVIAWNFLVTIGILTARQTKNIYSNKILLNGPVWFFAQRNINEPGRSLTLSSIIIIIVDVGGWRDIPTHIWASSPSALQ</sequence>
<evidence type="ECO:0000313" key="3">
    <source>
        <dbReference type="Proteomes" id="UP000192578"/>
    </source>
</evidence>
<keyword evidence="3" id="KW-1185">Reference proteome</keyword>
<accession>A0A9X6RNZ2</accession>
<name>A0A9X6RNZ2_HYPEX</name>
<feature type="non-terminal residue" evidence="2">
    <location>
        <position position="1"/>
    </location>
</feature>
<dbReference type="AlphaFoldDB" id="A0A9X6RNZ2"/>
<dbReference type="Proteomes" id="UP000192578">
    <property type="component" value="Unassembled WGS sequence"/>
</dbReference>
<dbReference type="OrthoDB" id="6372137at2759"/>
<proteinExistence type="predicted"/>
<comment type="caution">
    <text evidence="2">The sequence shown here is derived from an EMBL/GenBank/DDBJ whole genome shotgun (WGS) entry which is preliminary data.</text>
</comment>
<reference evidence="3" key="1">
    <citation type="submission" date="2017-01" db="EMBL/GenBank/DDBJ databases">
        <title>Comparative genomics of anhydrobiosis in the tardigrade Hypsibius dujardini.</title>
        <authorList>
            <person name="Yoshida Y."/>
            <person name="Koutsovoulos G."/>
            <person name="Laetsch D."/>
            <person name="Stevens L."/>
            <person name="Kumar S."/>
            <person name="Horikawa D."/>
            <person name="Ishino K."/>
            <person name="Komine S."/>
            <person name="Tomita M."/>
            <person name="Blaxter M."/>
            <person name="Arakawa K."/>
        </authorList>
    </citation>
    <scope>NUCLEOTIDE SEQUENCE [LARGE SCALE GENOMIC DNA]</scope>
    <source>
        <strain evidence="3">Z151</strain>
    </source>
</reference>
<feature type="transmembrane region" description="Helical" evidence="1">
    <location>
        <begin position="60"/>
        <end position="80"/>
    </location>
</feature>
<evidence type="ECO:0000313" key="2">
    <source>
        <dbReference type="EMBL" id="OWA54545.1"/>
    </source>
</evidence>
<keyword evidence="1" id="KW-1133">Transmembrane helix</keyword>
<keyword evidence="1" id="KW-0812">Transmembrane</keyword>
<protein>
    <submittedName>
        <fullName evidence="2">Uncharacterized protein</fullName>
    </submittedName>
</protein>